<organism evidence="1 2">
    <name type="scientific">Leptospira borgpetersenii serovar Hardjo-bovis str. Sponselee</name>
    <dbReference type="NCBI Taxonomy" id="1303729"/>
    <lineage>
        <taxon>Bacteria</taxon>
        <taxon>Pseudomonadati</taxon>
        <taxon>Spirochaetota</taxon>
        <taxon>Spirochaetia</taxon>
        <taxon>Leptospirales</taxon>
        <taxon>Leptospiraceae</taxon>
        <taxon>Leptospira</taxon>
    </lineage>
</organism>
<evidence type="ECO:0000313" key="1">
    <source>
        <dbReference type="EMBL" id="EMJ84873.1"/>
    </source>
</evidence>
<accession>M6C7W5</accession>
<evidence type="ECO:0000313" key="2">
    <source>
        <dbReference type="Proteomes" id="UP000011873"/>
    </source>
</evidence>
<dbReference type="Proteomes" id="UP000011873">
    <property type="component" value="Unassembled WGS sequence"/>
</dbReference>
<proteinExistence type="predicted"/>
<dbReference type="EMBL" id="ANMU01000010">
    <property type="protein sequence ID" value="EMJ84873.1"/>
    <property type="molecule type" value="Genomic_DNA"/>
</dbReference>
<sequence>MEAHLTRISLDPPSIEIRLFSLRETFPGVKLNRSGNKLLI</sequence>
<comment type="caution">
    <text evidence="1">The sequence shown here is derived from an EMBL/GenBank/DDBJ whole genome shotgun (WGS) entry which is preliminary data.</text>
</comment>
<name>M6C7W5_LEPBO</name>
<protein>
    <submittedName>
        <fullName evidence="1">Uncharacterized protein</fullName>
    </submittedName>
</protein>
<dbReference type="PATRIC" id="fig|1218567.3.peg.164"/>
<reference evidence="1 2" key="1">
    <citation type="submission" date="2013-01" db="EMBL/GenBank/DDBJ databases">
        <authorList>
            <person name="Harkins D.M."/>
            <person name="Durkin A.S."/>
            <person name="Brinkac L.M."/>
            <person name="Haft D.H."/>
            <person name="Selengut J.D."/>
            <person name="Sanka R."/>
            <person name="DePew J."/>
            <person name="Purushe J."/>
            <person name="Galloway R.L."/>
            <person name="Vinetz J.M."/>
            <person name="Sutton G.G."/>
            <person name="Nierman W.C."/>
            <person name="Fouts D.E."/>
        </authorList>
    </citation>
    <scope>NUCLEOTIDE SEQUENCE [LARGE SCALE GENOMIC DNA]</scope>
    <source>
        <strain evidence="1 2">Sponselee CDC</strain>
    </source>
</reference>
<dbReference type="AlphaFoldDB" id="M6C7W5"/>
<gene>
    <name evidence="1" type="ORF">LEP1GSC016_0775</name>
</gene>